<dbReference type="Gene3D" id="2.60.40.10">
    <property type="entry name" value="Immunoglobulins"/>
    <property type="match status" value="2"/>
</dbReference>
<keyword evidence="1 2" id="KW-0732">Signal</keyword>
<organism evidence="4 5">
    <name type="scientific">Chryseobacterium limigenitum</name>
    <dbReference type="NCBI Taxonomy" id="1612149"/>
    <lineage>
        <taxon>Bacteria</taxon>
        <taxon>Pseudomonadati</taxon>
        <taxon>Bacteroidota</taxon>
        <taxon>Flavobacteriia</taxon>
        <taxon>Flavobacteriales</taxon>
        <taxon>Weeksellaceae</taxon>
        <taxon>Chryseobacterium group</taxon>
        <taxon>Chryseobacterium</taxon>
    </lineage>
</organism>
<dbReference type="InterPro" id="IPR013783">
    <property type="entry name" value="Ig-like_fold"/>
</dbReference>
<dbReference type="OrthoDB" id="1164152at2"/>
<proteinExistence type="predicted"/>
<dbReference type="SUPFAM" id="SSF49299">
    <property type="entry name" value="PKD domain"/>
    <property type="match status" value="2"/>
</dbReference>
<reference evidence="5" key="1">
    <citation type="submission" date="2016-10" db="EMBL/GenBank/DDBJ databases">
        <authorList>
            <person name="Varghese N."/>
            <person name="Submissions S."/>
        </authorList>
    </citation>
    <scope>NUCLEOTIDE SEQUENCE [LARGE SCALE GENOMIC DNA]</scope>
    <source>
        <strain evidence="5">SUR2</strain>
    </source>
</reference>
<evidence type="ECO:0000256" key="2">
    <source>
        <dbReference type="SAM" id="SignalP"/>
    </source>
</evidence>
<dbReference type="Proteomes" id="UP000182034">
    <property type="component" value="Unassembled WGS sequence"/>
</dbReference>
<dbReference type="CDD" id="cd00146">
    <property type="entry name" value="PKD"/>
    <property type="match status" value="1"/>
</dbReference>
<evidence type="ECO:0000313" key="5">
    <source>
        <dbReference type="Proteomes" id="UP000182034"/>
    </source>
</evidence>
<dbReference type="Pfam" id="PF18962">
    <property type="entry name" value="Por_Secre_tail"/>
    <property type="match status" value="1"/>
</dbReference>
<gene>
    <name evidence="4" type="ORF">SAMN05216324_1272</name>
</gene>
<keyword evidence="5" id="KW-1185">Reference proteome</keyword>
<dbReference type="STRING" id="1612149.SAMN05216324_1272"/>
<sequence>MKKIILFFGLLLIMHIHAQSPLSKFTATVVGTNTVNFSNTSSGSPNSVLWEFTGGSPSTSTDPNPSVSYLAAGIYTAKLTVSNASGNSVSTRTIKISAGNIIDLSSGKYDDGTIIADGVADPDWTYTHPNGTITTPLARYTATAAGWSSASTGGIAGVTSWITGNNADNGYHLYDSKQFTIPENVADAVLNLRSLSFVRNWTYLEKVNADGTLTEIQITATTWMSDGAKGWLNSRSPEVVNYALSPGKYFIRVKVYTNSTAQRQATDVNANISFGKAVTVSPILDFSASAQTICNGNSVQLTTNPSPTGAISNNWKFDNGANVLTSNQNNPSVSFTNAGAHYAELTSDFGDYMLSSLKINNFIQSSAAPSAPIVSLSQSGCSASSGSVVLSDLPANSPYDISKNGTVILTNQTGTTQNISNLSPGTYTFAVTDLATGCVSLNSDSVTIAPAANPTLSIGTVVQPICSNGGSITVNSLPITGWSLKAASSDYTYSASGTDSSYTFTGLQPGTYSVSVTTSGGCTATASPNVTLNTPVLPTFTSQVTQATCTTTGSIVITATPVTATTEYSFDNGQTYQTSNSKTGLLGGDYIVLVKDMVNECTSLPKTVTINSTLSISSPSSTICKTANTASTLQLSLSSTATGTWSVTTSPTTAGISISNTGLLTVAATTNPTAKVTATVKFTSATCGTITKDISIYSTYKATFSQLPTTICYGSIPTINGTSTTILPNTVSVTVNGVTQSMTGTWYPASIDNKITTIYTFTPSNNTFNNPCISFNHTITVTQNMSLIAGGLNATVRTGAINEIARFNMPTTATFSGTVTNSSGTTTNISSDANFYFGTISELVGYTRIIRTKATALPGDYTIKFTCVQSGCTATETVKVKILASDQPIWAYAPNSYIFTGKDDSGAEADGIKIPVKKAFEMWKDNMDPTISFNNAIPSTAVLSAYVYWEDVSGLVKSAGDYKLEMEGTGDASKIKVLIDKSKGKGNALIALHAGANGNNTDPIYWSWHIWKTDNPTINGSTYRSSGSETRKNIAGGTEPIPASDWKWMDRNLGATNAEFLGNDWNKSSGLMYQWGRKDPIPPLTYKDGTAYEVYGEVGRLIATNFQQNASPYGWIVRPNNNSTNHSEVAKNLKYATQNPAQLITYISRLNETWFSDQEYKSLGSNEATRVSWDLWADNRSGFFSNATSSTTTYSVDGYSYELKSPFDPCPCGWRIPSHLGGATVNNNLNPFGRSNSGVNDDTDAAKAQFYLNTPTTFLEKVKVYPQIGFDFRNQTTTSGGSTDRNMGLFPITGAFVFVGPNELSDYYHSTPMVNYINWLSTGGAPTSTYSPWNGVRGFGLVSDYHTTPENAAYKISVNQTAPTKGAGTVRCMRDPYYNSTFTAVDFNAFKTDFIAATSVQYPVETVKAWTKEANSYIIKTAENSKTFNSRKAYAMHQLYTSATNAFPAGTPSLEVYWTTNPLLIESLNLSSGSTIENSLLTINRKPGEYGNAVVAMHVGETGTSSDPVIWSWHIWAPETDPSELPVYTTETPAPSSAGQVINPPYNLIAPQLKTIFMDRNLGALVAFPTVTDNVDDIIYRKSIGLHYQWGRKDPLPTFLDQDMIYKGGNTINSSQFLSSFISKYSQYSSLTGIGASDKRYIKTQKILGYSAANPLTFMYNDSAAATDWLTNDKGAANDRWGHATEKSPFDPCPDGWRIPDFSFNISSLQKGTSPWYLGDIADPLNPSKKGVLQIWDTNGSNPTIANAASNVYNGKLIKTSDNKWAGWIFNDATINYKIGNYPISGIRNLNGVSTSVNEMGVWAASSEAGIANAFSTRLQKMQTGQYYDIQLGMSCRCAKIQYDATTGKEIGRYDPNAIPVMPNTGKQAVNTFAKKEIEQKVNSDKLVVYPNPVSTVLYINAKDTKDYYYQIYNMSGQLVKTGKFENKQTDVSSLISGAYLIRINDSEAMVKIIKK</sequence>
<evidence type="ECO:0000256" key="1">
    <source>
        <dbReference type="ARBA" id="ARBA00022729"/>
    </source>
</evidence>
<accession>A0A1K2IX16</accession>
<dbReference type="PROSITE" id="PS50093">
    <property type="entry name" value="PKD"/>
    <property type="match status" value="1"/>
</dbReference>
<feature type="signal peptide" evidence="2">
    <location>
        <begin position="1"/>
        <end position="18"/>
    </location>
</feature>
<dbReference type="NCBIfam" id="TIGR04183">
    <property type="entry name" value="Por_Secre_tail"/>
    <property type="match status" value="1"/>
</dbReference>
<dbReference type="Pfam" id="PF18911">
    <property type="entry name" value="PKD_4"/>
    <property type="match status" value="1"/>
</dbReference>
<feature type="domain" description="PKD" evidence="3">
    <location>
        <begin position="34"/>
        <end position="98"/>
    </location>
</feature>
<dbReference type="SMART" id="SM00089">
    <property type="entry name" value="PKD"/>
    <property type="match status" value="1"/>
</dbReference>
<dbReference type="InterPro" id="IPR035986">
    <property type="entry name" value="PKD_dom_sf"/>
</dbReference>
<dbReference type="RefSeq" id="WP_072412698.1">
    <property type="nucleotide sequence ID" value="NZ_FPKW01000027.1"/>
</dbReference>
<dbReference type="InterPro" id="IPR022409">
    <property type="entry name" value="PKD/Chitinase_dom"/>
</dbReference>
<evidence type="ECO:0000313" key="4">
    <source>
        <dbReference type="EMBL" id="SFZ96818.1"/>
    </source>
</evidence>
<dbReference type="InterPro" id="IPR000601">
    <property type="entry name" value="PKD_dom"/>
</dbReference>
<dbReference type="EMBL" id="FPKW01000027">
    <property type="protein sequence ID" value="SFZ96818.1"/>
    <property type="molecule type" value="Genomic_DNA"/>
</dbReference>
<evidence type="ECO:0000259" key="3">
    <source>
        <dbReference type="PROSITE" id="PS50093"/>
    </source>
</evidence>
<dbReference type="InterPro" id="IPR026444">
    <property type="entry name" value="Secre_tail"/>
</dbReference>
<name>A0A1K2IX16_9FLAO</name>
<feature type="chain" id="PRO_5013267360" evidence="2">
    <location>
        <begin position="19"/>
        <end position="1956"/>
    </location>
</feature>
<protein>
    <submittedName>
        <fullName evidence="4">Por secretion system C-terminal sorting domain-containing protein</fullName>
    </submittedName>
</protein>